<reference evidence="19" key="1">
    <citation type="submission" date="2025-08" db="UniProtKB">
        <authorList>
            <consortium name="Ensembl"/>
        </authorList>
    </citation>
    <scope>IDENTIFICATION</scope>
</reference>
<dbReference type="InterPro" id="IPR000387">
    <property type="entry name" value="Tyr_Pase_dom"/>
</dbReference>
<dbReference type="PANTHER" id="PTHR23339">
    <property type="entry name" value="TYROSINE SPECIFIC PROTEIN PHOSPHATASE AND DUAL SPECIFICITY PROTEIN PHOSPHATASE"/>
    <property type="match status" value="1"/>
</dbReference>
<dbReference type="Pfam" id="PF00782">
    <property type="entry name" value="DSPc"/>
    <property type="match status" value="1"/>
</dbReference>
<keyword evidence="9" id="KW-0904">Protein phosphatase</keyword>
<dbReference type="CDD" id="cd17657">
    <property type="entry name" value="CDC14_N"/>
    <property type="match status" value="1"/>
</dbReference>
<dbReference type="SMART" id="SM00404">
    <property type="entry name" value="PTPc_motif"/>
    <property type="match status" value="1"/>
</dbReference>
<evidence type="ECO:0000256" key="5">
    <source>
        <dbReference type="ARBA" id="ARBA00022490"/>
    </source>
</evidence>
<gene>
    <name evidence="19" type="primary">cdc14aa</name>
</gene>
<keyword evidence="11" id="KW-0539">Nucleus</keyword>
<comment type="similarity">
    <text evidence="4">Belongs to the protein-tyrosine phosphatase family. Non-receptor class CDC14 subfamily.</text>
</comment>
<dbReference type="GO" id="GO:0051301">
    <property type="term" value="P:cell division"/>
    <property type="evidence" value="ECO:0007669"/>
    <property type="project" value="UniProtKB-KW"/>
</dbReference>
<dbReference type="InterPro" id="IPR029260">
    <property type="entry name" value="DSPn"/>
</dbReference>
<keyword evidence="6" id="KW-0597">Phosphoprotein</keyword>
<dbReference type="SUPFAM" id="SSF52799">
    <property type="entry name" value="(Phosphotyrosine protein) phosphatases II"/>
    <property type="match status" value="2"/>
</dbReference>
<dbReference type="GO" id="GO:0004722">
    <property type="term" value="F:protein serine/threonine phosphatase activity"/>
    <property type="evidence" value="ECO:0007669"/>
    <property type="project" value="UniProtKB-EC"/>
</dbReference>
<dbReference type="PROSITE" id="PS00383">
    <property type="entry name" value="TYR_PHOSPHATASE_1"/>
    <property type="match status" value="1"/>
</dbReference>
<dbReference type="InterPro" id="IPR050561">
    <property type="entry name" value="PTP"/>
</dbReference>
<evidence type="ECO:0000256" key="9">
    <source>
        <dbReference type="ARBA" id="ARBA00022912"/>
    </source>
</evidence>
<dbReference type="FunFam" id="3.90.190.10:FF:000006">
    <property type="entry name" value="Dual specificity protein phosphatase CDC14B"/>
    <property type="match status" value="1"/>
</dbReference>
<keyword evidence="12" id="KW-0966">Cell projection</keyword>
<evidence type="ECO:0000256" key="13">
    <source>
        <dbReference type="ARBA" id="ARBA00023306"/>
    </source>
</evidence>
<accession>A0A672M3G3</accession>
<comment type="catalytic activity">
    <reaction evidence="15">
        <text>O-phospho-L-seryl-[protein] + H2O = L-seryl-[protein] + phosphate</text>
        <dbReference type="Rhea" id="RHEA:20629"/>
        <dbReference type="Rhea" id="RHEA-COMP:9863"/>
        <dbReference type="Rhea" id="RHEA-COMP:11604"/>
        <dbReference type="ChEBI" id="CHEBI:15377"/>
        <dbReference type="ChEBI" id="CHEBI:29999"/>
        <dbReference type="ChEBI" id="CHEBI:43474"/>
        <dbReference type="ChEBI" id="CHEBI:83421"/>
        <dbReference type="EC" id="3.1.3.16"/>
    </reaction>
</comment>
<dbReference type="GO" id="GO:0005634">
    <property type="term" value="C:nucleus"/>
    <property type="evidence" value="ECO:0007669"/>
    <property type="project" value="UniProtKB-SubCell"/>
</dbReference>
<organism evidence="19 20">
    <name type="scientific">Sinocyclocheilus grahami</name>
    <name type="common">Dianchi golden-line fish</name>
    <name type="synonym">Barbus grahami</name>
    <dbReference type="NCBI Taxonomy" id="75366"/>
    <lineage>
        <taxon>Eukaryota</taxon>
        <taxon>Metazoa</taxon>
        <taxon>Chordata</taxon>
        <taxon>Craniata</taxon>
        <taxon>Vertebrata</taxon>
        <taxon>Euteleostomi</taxon>
        <taxon>Actinopterygii</taxon>
        <taxon>Neopterygii</taxon>
        <taxon>Teleostei</taxon>
        <taxon>Ostariophysi</taxon>
        <taxon>Cypriniformes</taxon>
        <taxon>Cyprinidae</taxon>
        <taxon>Cyprininae</taxon>
        <taxon>Sinocyclocheilus</taxon>
    </lineage>
</organism>
<dbReference type="PROSITE" id="PS50056">
    <property type="entry name" value="TYR_PHOSPHATASE_2"/>
    <property type="match status" value="1"/>
</dbReference>
<keyword evidence="13" id="KW-0131">Cell cycle</keyword>
<evidence type="ECO:0000256" key="4">
    <source>
        <dbReference type="ARBA" id="ARBA00007315"/>
    </source>
</evidence>
<evidence type="ECO:0000259" key="17">
    <source>
        <dbReference type="PROSITE" id="PS50054"/>
    </source>
</evidence>
<evidence type="ECO:0000313" key="20">
    <source>
        <dbReference type="Proteomes" id="UP000472262"/>
    </source>
</evidence>
<evidence type="ECO:0000256" key="7">
    <source>
        <dbReference type="ARBA" id="ARBA00022618"/>
    </source>
</evidence>
<evidence type="ECO:0000256" key="6">
    <source>
        <dbReference type="ARBA" id="ARBA00022553"/>
    </source>
</evidence>
<feature type="domain" description="Tyrosine specific protein phosphatases" evidence="18">
    <location>
        <begin position="263"/>
        <end position="325"/>
    </location>
</feature>
<dbReference type="FunFam" id="3.90.190.10:FF:000032">
    <property type="entry name" value="dual specificity protein phosphatase CDC14A isoform X1"/>
    <property type="match status" value="1"/>
</dbReference>
<dbReference type="AlphaFoldDB" id="A0A672M3G3"/>
<keyword evidence="10" id="KW-0206">Cytoskeleton</keyword>
<dbReference type="PROSITE" id="PS50054">
    <property type="entry name" value="TYR_PHOSPHATASE_DUAL"/>
    <property type="match status" value="1"/>
</dbReference>
<dbReference type="InterPro" id="IPR003595">
    <property type="entry name" value="Tyr_Pase_cat"/>
</dbReference>
<dbReference type="GO" id="GO:0000922">
    <property type="term" value="C:spindle pole"/>
    <property type="evidence" value="ECO:0007669"/>
    <property type="project" value="UniProtKB-SubCell"/>
</dbReference>
<evidence type="ECO:0000256" key="10">
    <source>
        <dbReference type="ARBA" id="ARBA00023212"/>
    </source>
</evidence>
<evidence type="ECO:0000256" key="14">
    <source>
        <dbReference type="ARBA" id="ARBA00037822"/>
    </source>
</evidence>
<feature type="domain" description="Tyrosine-protein phosphatase" evidence="17">
    <location>
        <begin position="181"/>
        <end position="338"/>
    </location>
</feature>
<evidence type="ECO:0000256" key="8">
    <source>
        <dbReference type="ARBA" id="ARBA00022801"/>
    </source>
</evidence>
<keyword evidence="7" id="KW-0132">Cell division</keyword>
<dbReference type="OMA" id="MWVQGDM"/>
<dbReference type="GO" id="GO:0007605">
    <property type="term" value="P:sensory perception of sound"/>
    <property type="evidence" value="ECO:0007669"/>
    <property type="project" value="UniProtKB-ARBA"/>
</dbReference>
<dbReference type="CDD" id="cd14499">
    <property type="entry name" value="CDC14_C"/>
    <property type="match status" value="1"/>
</dbReference>
<evidence type="ECO:0000256" key="11">
    <source>
        <dbReference type="ARBA" id="ARBA00023242"/>
    </source>
</evidence>
<evidence type="ECO:0000259" key="18">
    <source>
        <dbReference type="PROSITE" id="PS50056"/>
    </source>
</evidence>
<dbReference type="InterPro" id="IPR016130">
    <property type="entry name" value="Tyr_Pase_AS"/>
</dbReference>
<evidence type="ECO:0000313" key="19">
    <source>
        <dbReference type="Ensembl" id="ENSSGRP00000031137.1"/>
    </source>
</evidence>
<name>A0A672M3G3_SINGR</name>
<evidence type="ECO:0000256" key="15">
    <source>
        <dbReference type="ARBA" id="ARBA00047761"/>
    </source>
</evidence>
<proteinExistence type="inferred from homology"/>
<dbReference type="InterPro" id="IPR000340">
    <property type="entry name" value="Dual-sp_phosphatase_cat-dom"/>
</dbReference>
<reference evidence="19" key="2">
    <citation type="submission" date="2025-09" db="UniProtKB">
        <authorList>
            <consortium name="Ensembl"/>
        </authorList>
    </citation>
    <scope>IDENTIFICATION</scope>
</reference>
<protein>
    <submittedName>
        <fullName evidence="19">Uncharacterized protein</fullName>
    </submittedName>
</protein>
<evidence type="ECO:0000256" key="16">
    <source>
        <dbReference type="ARBA" id="ARBA00048336"/>
    </source>
</evidence>
<dbReference type="Proteomes" id="UP000472262">
    <property type="component" value="Unassembled WGS sequence"/>
</dbReference>
<sequence length="410" mass="47418">MGDCNELLGASEFIKDRLYFATLRSKPKSTANTHFFCTDEEFIYENFYADFGPLNLAMLYRYCCKLNKKLKSFTLSRKRIIHYTSYDQRKRSNAAFLIGAYAVIYLKRTPEEVYQALISGTNVSFLPFRDAAFGNCTYDLTILDCLQGIRKVLVNMYVFDEFKYFSMSSHLLHYKRVEHGDFNWIVPGKLLAFIGPHPKSKIENGYPLHAPEVYFSYFRQHNVTDVVRLNKKIYEGRRFTDAGFEHHDLFFEDGTTPSDLLTRRFLHICESAKGAVAVHCKAGLGRTGTLIGCYLMKHFRFTAPEAIAWIRICRPGSIIGPQQHFLEQKQHSMWVQGDLHQSKQKQQQLRQSRQQERNMAHLISEVDDMSIDSTILKPPSMDEDMIPTQGDKLLALKGQRNPRSTVTVLR</sequence>
<evidence type="ECO:0000256" key="1">
    <source>
        <dbReference type="ARBA" id="ARBA00004123"/>
    </source>
</evidence>
<dbReference type="InterPro" id="IPR029021">
    <property type="entry name" value="Prot-tyrosine_phosphatase-like"/>
</dbReference>
<evidence type="ECO:0000256" key="12">
    <source>
        <dbReference type="ARBA" id="ARBA00023273"/>
    </source>
</evidence>
<dbReference type="Pfam" id="PF14671">
    <property type="entry name" value="DSPn"/>
    <property type="match status" value="1"/>
</dbReference>
<keyword evidence="20" id="KW-1185">Reference proteome</keyword>
<dbReference type="SMART" id="SM00195">
    <property type="entry name" value="DSPc"/>
    <property type="match status" value="1"/>
</dbReference>
<keyword evidence="5" id="KW-0963">Cytoplasm</keyword>
<dbReference type="GO" id="GO:0005813">
    <property type="term" value="C:centrosome"/>
    <property type="evidence" value="ECO:0007669"/>
    <property type="project" value="UniProtKB-SubCell"/>
</dbReference>
<dbReference type="Ensembl" id="ENSSGRT00000033429.1">
    <property type="protein sequence ID" value="ENSSGRP00000031137.1"/>
    <property type="gene ID" value="ENSSGRG00000017496.1"/>
</dbReference>
<dbReference type="Gene3D" id="3.90.190.10">
    <property type="entry name" value="Protein tyrosine phosphatase superfamily"/>
    <property type="match status" value="2"/>
</dbReference>
<comment type="subcellular location">
    <subcellularLocation>
        <location evidence="14">Cell projection</location>
        <location evidence="14">Kinocilium</location>
    </subcellularLocation>
    <subcellularLocation>
        <location evidence="2">Cytoplasm</location>
        <location evidence="2">Cytoskeleton</location>
        <location evidence="2">Microtubule organizing center</location>
        <location evidence="2">Centrosome</location>
    </subcellularLocation>
    <subcellularLocation>
        <location evidence="3">Cytoplasm</location>
        <location evidence="3">Cytoskeleton</location>
        <location evidence="3">Spindle pole</location>
    </subcellularLocation>
    <subcellularLocation>
        <location evidence="1">Nucleus</location>
    </subcellularLocation>
</comment>
<dbReference type="InterPro" id="IPR020422">
    <property type="entry name" value="TYR_PHOSPHATASE_DUAL_dom"/>
</dbReference>
<dbReference type="GO" id="GO:0060091">
    <property type="term" value="C:kinocilium"/>
    <property type="evidence" value="ECO:0007669"/>
    <property type="project" value="UniProtKB-SubCell"/>
</dbReference>
<evidence type="ECO:0000256" key="3">
    <source>
        <dbReference type="ARBA" id="ARBA00004647"/>
    </source>
</evidence>
<evidence type="ECO:0000256" key="2">
    <source>
        <dbReference type="ARBA" id="ARBA00004300"/>
    </source>
</evidence>
<keyword evidence="8" id="KW-0378">Hydrolase</keyword>
<dbReference type="InterPro" id="IPR044506">
    <property type="entry name" value="CDC14_C"/>
</dbReference>
<comment type="catalytic activity">
    <reaction evidence="16">
        <text>O-phospho-L-threonyl-[protein] + H2O = L-threonyl-[protein] + phosphate</text>
        <dbReference type="Rhea" id="RHEA:47004"/>
        <dbReference type="Rhea" id="RHEA-COMP:11060"/>
        <dbReference type="Rhea" id="RHEA-COMP:11605"/>
        <dbReference type="ChEBI" id="CHEBI:15377"/>
        <dbReference type="ChEBI" id="CHEBI:30013"/>
        <dbReference type="ChEBI" id="CHEBI:43474"/>
        <dbReference type="ChEBI" id="CHEBI:61977"/>
        <dbReference type="EC" id="3.1.3.16"/>
    </reaction>
</comment>